<feature type="domain" description="Lysozyme inhibitor LprI-like N-terminal" evidence="2">
    <location>
        <begin position="35"/>
        <end position="124"/>
    </location>
</feature>
<keyword evidence="1" id="KW-0732">Signal</keyword>
<dbReference type="Pfam" id="PF07007">
    <property type="entry name" value="LprI"/>
    <property type="match status" value="1"/>
</dbReference>
<feature type="signal peptide" evidence="1">
    <location>
        <begin position="1"/>
        <end position="21"/>
    </location>
</feature>
<dbReference type="PANTHER" id="PTHR39176:SF1">
    <property type="entry name" value="PERIPLASMIC PROTEIN"/>
    <property type="match status" value="1"/>
</dbReference>
<dbReference type="RefSeq" id="WP_103922032.1">
    <property type="nucleotide sequence ID" value="NZ_FMSV02000550.1"/>
</dbReference>
<dbReference type="Gene3D" id="1.20.1270.180">
    <property type="match status" value="1"/>
</dbReference>
<evidence type="ECO:0000256" key="1">
    <source>
        <dbReference type="SAM" id="SignalP"/>
    </source>
</evidence>
<feature type="chain" id="PRO_5014653994" description="Lysozyme inhibitor LprI-like N-terminal domain-containing protein" evidence="1">
    <location>
        <begin position="22"/>
        <end position="132"/>
    </location>
</feature>
<dbReference type="PANTHER" id="PTHR39176">
    <property type="entry name" value="PERIPLASMIC PROTEIN-RELATED"/>
    <property type="match status" value="1"/>
</dbReference>
<evidence type="ECO:0000313" key="4">
    <source>
        <dbReference type="Proteomes" id="UP000236724"/>
    </source>
</evidence>
<gene>
    <name evidence="3" type="ORF">MBHS_04381</name>
</gene>
<evidence type="ECO:0000259" key="2">
    <source>
        <dbReference type="Pfam" id="PF07007"/>
    </source>
</evidence>
<dbReference type="InterPro" id="IPR009739">
    <property type="entry name" value="LprI-like_N"/>
</dbReference>
<dbReference type="AlphaFoldDB" id="A0A1H6FGK9"/>
<keyword evidence="4" id="KW-1185">Reference proteome</keyword>
<name>A0A1H6FGK9_9GAMM</name>
<dbReference type="Proteomes" id="UP000236724">
    <property type="component" value="Unassembled WGS sequence"/>
</dbReference>
<accession>A0A1H6FGK9</accession>
<protein>
    <recommendedName>
        <fullName evidence="2">Lysozyme inhibitor LprI-like N-terminal domain-containing protein</fullName>
    </recommendedName>
</protein>
<sequence>MKSLLPLLALPLLLSSTLAPAAEPAYSKTFQPCLDNSGGVTALMHHCISAEIEVQDKLLNANYKKLMANLTAERKNSLKTAQRLWLKYRKANCDFYYDPDGGSFAGISAGNCKLDMTANRAQELADLAAGPI</sequence>
<dbReference type="EMBL" id="FMSV02000550">
    <property type="protein sequence ID" value="SEH08489.1"/>
    <property type="molecule type" value="Genomic_DNA"/>
</dbReference>
<proteinExistence type="predicted"/>
<dbReference type="OrthoDB" id="7340239at2"/>
<organism evidence="3 4">
    <name type="scientific">Candidatus Venteria ishoeyi</name>
    <dbReference type="NCBI Taxonomy" id="1899563"/>
    <lineage>
        <taxon>Bacteria</taxon>
        <taxon>Pseudomonadati</taxon>
        <taxon>Pseudomonadota</taxon>
        <taxon>Gammaproteobacteria</taxon>
        <taxon>Thiotrichales</taxon>
        <taxon>Thiotrichaceae</taxon>
        <taxon>Venteria</taxon>
    </lineage>
</organism>
<evidence type="ECO:0000313" key="3">
    <source>
        <dbReference type="EMBL" id="SEH08489.1"/>
    </source>
</evidence>
<reference evidence="3 4" key="1">
    <citation type="submission" date="2016-10" db="EMBL/GenBank/DDBJ databases">
        <authorList>
            <person name="de Groot N.N."/>
        </authorList>
    </citation>
    <scope>NUCLEOTIDE SEQUENCE [LARGE SCALE GENOMIC DNA]</scope>
    <source>
        <strain evidence="3">MBHS1</strain>
    </source>
</reference>